<dbReference type="GO" id="GO:0097505">
    <property type="term" value="C:Rad6-Rad18 complex"/>
    <property type="evidence" value="ECO:0007669"/>
    <property type="project" value="TreeGrafter"/>
</dbReference>
<dbReference type="Gene3D" id="3.30.40.10">
    <property type="entry name" value="Zinc/RING finger domain, C3HC4 (zinc finger)"/>
    <property type="match status" value="1"/>
</dbReference>
<dbReference type="Pfam" id="PF13923">
    <property type="entry name" value="zf-C3HC4_2"/>
    <property type="match status" value="1"/>
</dbReference>
<dbReference type="OrthoDB" id="9049620at2759"/>
<evidence type="ECO:0000313" key="23">
    <source>
        <dbReference type="EMBL" id="ORY93458.1"/>
    </source>
</evidence>
<dbReference type="STRING" id="13706.A0A1X2H561"/>
<evidence type="ECO:0000256" key="18">
    <source>
        <dbReference type="ARBA" id="ARBA00082369"/>
    </source>
</evidence>
<evidence type="ECO:0000256" key="10">
    <source>
        <dbReference type="ARBA" id="ARBA00022771"/>
    </source>
</evidence>
<feature type="compositionally biased region" description="Low complexity" evidence="20">
    <location>
        <begin position="281"/>
        <end position="312"/>
    </location>
</feature>
<dbReference type="PROSITE" id="PS50800">
    <property type="entry name" value="SAP"/>
    <property type="match status" value="1"/>
</dbReference>
<reference evidence="23 24" key="1">
    <citation type="submission" date="2016-07" db="EMBL/GenBank/DDBJ databases">
        <title>Pervasive Adenine N6-methylation of Active Genes in Fungi.</title>
        <authorList>
            <consortium name="DOE Joint Genome Institute"/>
            <person name="Mondo S.J."/>
            <person name="Dannebaum R.O."/>
            <person name="Kuo R.C."/>
            <person name="Labutti K."/>
            <person name="Haridas S."/>
            <person name="Kuo A."/>
            <person name="Salamov A."/>
            <person name="Ahrendt S.R."/>
            <person name="Lipzen A."/>
            <person name="Sullivan W."/>
            <person name="Andreopoulos W.B."/>
            <person name="Clum A."/>
            <person name="Lindquist E."/>
            <person name="Daum C."/>
            <person name="Ramamoorthy G.K."/>
            <person name="Gryganskyi A."/>
            <person name="Culley D."/>
            <person name="Magnuson J.K."/>
            <person name="James T.Y."/>
            <person name="O'Malley M.A."/>
            <person name="Stajich J.E."/>
            <person name="Spatafora J.W."/>
            <person name="Visel A."/>
            <person name="Grigoriev I.V."/>
        </authorList>
    </citation>
    <scope>NUCLEOTIDE SEQUENCE [LARGE SCALE GENOMIC DNA]</scope>
    <source>
        <strain evidence="23 24">NRRL 2496</strain>
    </source>
</reference>
<evidence type="ECO:0000256" key="13">
    <source>
        <dbReference type="ARBA" id="ARBA00023125"/>
    </source>
</evidence>
<keyword evidence="9" id="KW-0227">DNA damage</keyword>
<evidence type="ECO:0000313" key="24">
    <source>
        <dbReference type="Proteomes" id="UP000242180"/>
    </source>
</evidence>
<evidence type="ECO:0000256" key="1">
    <source>
        <dbReference type="ARBA" id="ARBA00000900"/>
    </source>
</evidence>
<evidence type="ECO:0000256" key="4">
    <source>
        <dbReference type="ARBA" id="ARBA00009506"/>
    </source>
</evidence>
<evidence type="ECO:0000256" key="11">
    <source>
        <dbReference type="ARBA" id="ARBA00022786"/>
    </source>
</evidence>
<organism evidence="23 24">
    <name type="scientific">Syncephalastrum racemosum</name>
    <name type="common">Filamentous fungus</name>
    <dbReference type="NCBI Taxonomy" id="13706"/>
    <lineage>
        <taxon>Eukaryota</taxon>
        <taxon>Fungi</taxon>
        <taxon>Fungi incertae sedis</taxon>
        <taxon>Mucoromycota</taxon>
        <taxon>Mucoromycotina</taxon>
        <taxon>Mucoromycetes</taxon>
        <taxon>Mucorales</taxon>
        <taxon>Syncephalastraceae</taxon>
        <taxon>Syncephalastrum</taxon>
    </lineage>
</organism>
<evidence type="ECO:0000256" key="5">
    <source>
        <dbReference type="ARBA" id="ARBA00012483"/>
    </source>
</evidence>
<evidence type="ECO:0000256" key="9">
    <source>
        <dbReference type="ARBA" id="ARBA00022763"/>
    </source>
</evidence>
<dbReference type="FunCoup" id="A0A1X2H561">
    <property type="interactions" value="175"/>
</dbReference>
<dbReference type="GO" id="GO:0005634">
    <property type="term" value="C:nucleus"/>
    <property type="evidence" value="ECO:0007669"/>
    <property type="project" value="UniProtKB-SubCell"/>
</dbReference>
<keyword evidence="10 19" id="KW-0863">Zinc-finger</keyword>
<dbReference type="EMBL" id="MCGN01000009">
    <property type="protein sequence ID" value="ORY93458.1"/>
    <property type="molecule type" value="Genomic_DNA"/>
</dbReference>
<gene>
    <name evidence="23" type="ORF">BCR43DRAFT_496964</name>
</gene>
<keyword evidence="24" id="KW-1185">Reference proteome</keyword>
<accession>A0A1X2H561</accession>
<evidence type="ECO:0000259" key="21">
    <source>
        <dbReference type="PROSITE" id="PS50089"/>
    </source>
</evidence>
<dbReference type="PANTHER" id="PTHR14134">
    <property type="entry name" value="E3 UBIQUITIN-PROTEIN LIGASE RAD18"/>
    <property type="match status" value="1"/>
</dbReference>
<feature type="compositionally biased region" description="Low complexity" evidence="20">
    <location>
        <begin position="132"/>
        <end position="163"/>
    </location>
</feature>
<feature type="compositionally biased region" description="Polar residues" evidence="20">
    <location>
        <begin position="178"/>
        <end position="210"/>
    </location>
</feature>
<keyword evidence="7" id="KW-0808">Transferase</keyword>
<evidence type="ECO:0000256" key="2">
    <source>
        <dbReference type="ARBA" id="ARBA00004123"/>
    </source>
</evidence>
<dbReference type="GO" id="GO:0061630">
    <property type="term" value="F:ubiquitin protein ligase activity"/>
    <property type="evidence" value="ECO:0007669"/>
    <property type="project" value="UniProtKB-EC"/>
</dbReference>
<keyword evidence="14" id="KW-0234">DNA repair</keyword>
<comment type="similarity">
    <text evidence="4">Belongs to the RAD18 family.</text>
</comment>
<feature type="domain" description="SAP" evidence="22">
    <location>
        <begin position="325"/>
        <end position="359"/>
    </location>
</feature>
<dbReference type="FunFam" id="3.30.40.10:FF:000172">
    <property type="entry name" value="E3 ubiquitin-protein ligase RAD18"/>
    <property type="match status" value="1"/>
</dbReference>
<evidence type="ECO:0000256" key="8">
    <source>
        <dbReference type="ARBA" id="ARBA00022723"/>
    </source>
</evidence>
<comment type="subcellular location">
    <subcellularLocation>
        <location evidence="2">Nucleus</location>
    </subcellularLocation>
</comment>
<evidence type="ECO:0000256" key="3">
    <source>
        <dbReference type="ARBA" id="ARBA00004906"/>
    </source>
</evidence>
<name>A0A1X2H561_SYNRA</name>
<dbReference type="PANTHER" id="PTHR14134:SF2">
    <property type="entry name" value="E3 UBIQUITIN-PROTEIN LIGASE RAD18"/>
    <property type="match status" value="1"/>
</dbReference>
<dbReference type="GO" id="GO:0006513">
    <property type="term" value="P:protein monoubiquitination"/>
    <property type="evidence" value="ECO:0007669"/>
    <property type="project" value="InterPro"/>
</dbReference>
<evidence type="ECO:0000256" key="6">
    <source>
        <dbReference type="ARBA" id="ARBA00015551"/>
    </source>
</evidence>
<keyword evidence="15" id="KW-0539">Nucleus</keyword>
<dbReference type="PROSITE" id="PS50089">
    <property type="entry name" value="ZF_RING_2"/>
    <property type="match status" value="1"/>
</dbReference>
<dbReference type="InParanoid" id="A0A1X2H561"/>
<dbReference type="SUPFAM" id="SSF57850">
    <property type="entry name" value="RING/U-box"/>
    <property type="match status" value="1"/>
</dbReference>
<keyword evidence="13" id="KW-0238">DNA-binding</keyword>
<dbReference type="SMART" id="SM00734">
    <property type="entry name" value="ZnF_Rad18"/>
    <property type="match status" value="1"/>
</dbReference>
<dbReference type="Gene3D" id="3.30.160.60">
    <property type="entry name" value="Classic Zinc Finger"/>
    <property type="match status" value="1"/>
</dbReference>
<dbReference type="InterPro" id="IPR013083">
    <property type="entry name" value="Znf_RING/FYVE/PHD"/>
</dbReference>
<dbReference type="GO" id="GO:0006301">
    <property type="term" value="P:DNA damage tolerance"/>
    <property type="evidence" value="ECO:0007669"/>
    <property type="project" value="InterPro"/>
</dbReference>
<keyword evidence="11" id="KW-0833">Ubl conjugation pathway</keyword>
<comment type="caution">
    <text evidence="23">The sequence shown here is derived from an EMBL/GenBank/DDBJ whole genome shotgun (WGS) entry which is preliminary data.</text>
</comment>
<dbReference type="InterPro" id="IPR039577">
    <property type="entry name" value="Rad18"/>
</dbReference>
<dbReference type="OMA" id="AKSEYEP"/>
<dbReference type="GO" id="GO:0003697">
    <property type="term" value="F:single-stranded DNA binding"/>
    <property type="evidence" value="ECO:0007669"/>
    <property type="project" value="InterPro"/>
</dbReference>
<dbReference type="InterPro" id="IPR017907">
    <property type="entry name" value="Znf_RING_CS"/>
</dbReference>
<feature type="compositionally biased region" description="Polar residues" evidence="20">
    <location>
        <begin position="218"/>
        <end position="234"/>
    </location>
</feature>
<proteinExistence type="inferred from homology"/>
<dbReference type="UniPathway" id="UPA00143"/>
<keyword evidence="12" id="KW-0862">Zinc</keyword>
<evidence type="ECO:0000256" key="14">
    <source>
        <dbReference type="ARBA" id="ARBA00023204"/>
    </source>
</evidence>
<feature type="compositionally biased region" description="Pro residues" evidence="20">
    <location>
        <begin position="442"/>
        <end position="462"/>
    </location>
</feature>
<protein>
    <recommendedName>
        <fullName evidence="6">Postreplication repair E3 ubiquitin-protein ligase RAD18</fullName>
        <ecNumber evidence="5">2.3.2.27</ecNumber>
    </recommendedName>
    <alternativeName>
        <fullName evidence="17">Postreplication repair E3 ubiquitin-protein ligase rad18</fullName>
    </alternativeName>
    <alternativeName>
        <fullName evidence="16 18">RING-type E3 ubiquitin transferase RAD18</fullName>
    </alternativeName>
</protein>
<keyword evidence="8" id="KW-0479">Metal-binding</keyword>
<dbReference type="Proteomes" id="UP000242180">
    <property type="component" value="Unassembled WGS sequence"/>
</dbReference>
<dbReference type="EC" id="2.3.2.27" evidence="5"/>
<evidence type="ECO:0000256" key="15">
    <source>
        <dbReference type="ARBA" id="ARBA00023242"/>
    </source>
</evidence>
<evidence type="ECO:0000256" key="12">
    <source>
        <dbReference type="ARBA" id="ARBA00022833"/>
    </source>
</evidence>
<dbReference type="GO" id="GO:0008270">
    <property type="term" value="F:zinc ion binding"/>
    <property type="evidence" value="ECO:0007669"/>
    <property type="project" value="UniProtKB-KW"/>
</dbReference>
<dbReference type="PROSITE" id="PS00518">
    <property type="entry name" value="ZF_RING_1"/>
    <property type="match status" value="1"/>
</dbReference>
<feature type="region of interest" description="Disordered" evidence="20">
    <location>
        <begin position="276"/>
        <end position="317"/>
    </location>
</feature>
<dbReference type="GO" id="GO:0006281">
    <property type="term" value="P:DNA repair"/>
    <property type="evidence" value="ECO:0007669"/>
    <property type="project" value="UniProtKB-KW"/>
</dbReference>
<feature type="region of interest" description="Disordered" evidence="20">
    <location>
        <begin position="419"/>
        <end position="462"/>
    </location>
</feature>
<evidence type="ECO:0000256" key="19">
    <source>
        <dbReference type="PROSITE-ProRule" id="PRU00175"/>
    </source>
</evidence>
<dbReference type="InterPro" id="IPR003034">
    <property type="entry name" value="SAP_dom"/>
</dbReference>
<evidence type="ECO:0000256" key="7">
    <source>
        <dbReference type="ARBA" id="ARBA00022679"/>
    </source>
</evidence>
<dbReference type="AlphaFoldDB" id="A0A1X2H561"/>
<evidence type="ECO:0000256" key="20">
    <source>
        <dbReference type="SAM" id="MobiDB-lite"/>
    </source>
</evidence>
<feature type="domain" description="RING-type" evidence="21">
    <location>
        <begin position="26"/>
        <end position="68"/>
    </location>
</feature>
<sequence>MDDLNIDDPSDFKTTQLRNIDQELRCGICSEFMVTPLLVSTCQHIFCAMCIRKRLSDAGIDAQCPLCHVKTSESKLVRIPTLIEIVANWSTIRPRLLEMEQPPPQQPQQPVSDTQQIITSAALQTQPPPPSSSSTTTSTSTSTSTSSSVSASSAPPSLVSPSTRRSRRIGQRSSQSQEVPATSSPASSTIIRDTEMQSPPADSSMLQQASDFMPSPRMPSTTHTPPQLSRQVQSPPQPAAEGGSLQATSIVSCPMCSEQMSFRQINAHVDMHLRGVTPIQSTPSPSPSSSRSPAVSLSPLRSSLPTTRSSIRSSDEPIAPSRKVYNLLRDKEMRQVMRETGLPEHGDKKLMEWRHKEYITLYNANRDAKRPVGKRQLLQQLQESETIYLQSKMTPRKLDVNAHKRTYEDDFARLIEQTRKRQHIAKNKKTDTGASEQSSSPGNPPSPAAPSPAPSAAPPSGS</sequence>
<feature type="region of interest" description="Disordered" evidence="20">
    <location>
        <begin position="122"/>
        <end position="246"/>
    </location>
</feature>
<evidence type="ECO:0000256" key="16">
    <source>
        <dbReference type="ARBA" id="ARBA00031783"/>
    </source>
</evidence>
<evidence type="ECO:0000259" key="22">
    <source>
        <dbReference type="PROSITE" id="PS50800"/>
    </source>
</evidence>
<evidence type="ECO:0000256" key="17">
    <source>
        <dbReference type="ARBA" id="ARBA00074353"/>
    </source>
</evidence>
<dbReference type="SMART" id="SM00184">
    <property type="entry name" value="RING"/>
    <property type="match status" value="1"/>
</dbReference>
<comment type="catalytic activity">
    <reaction evidence="1">
        <text>S-ubiquitinyl-[E2 ubiquitin-conjugating enzyme]-L-cysteine + [acceptor protein]-L-lysine = [E2 ubiquitin-conjugating enzyme]-L-cysteine + N(6)-ubiquitinyl-[acceptor protein]-L-lysine.</text>
        <dbReference type="EC" id="2.3.2.27"/>
    </reaction>
</comment>
<dbReference type="InterPro" id="IPR001841">
    <property type="entry name" value="Znf_RING"/>
</dbReference>
<dbReference type="InterPro" id="IPR006642">
    <property type="entry name" value="Rad18_UBZ4"/>
</dbReference>
<comment type="pathway">
    <text evidence="3">Protein modification; protein ubiquitination.</text>
</comment>